<dbReference type="GO" id="GO:0004222">
    <property type="term" value="F:metalloendopeptidase activity"/>
    <property type="evidence" value="ECO:0007669"/>
    <property type="project" value="InterPro"/>
</dbReference>
<dbReference type="RefSeq" id="WP_158204595.1">
    <property type="nucleotide sequence ID" value="NZ_WSZK01000015.1"/>
</dbReference>
<feature type="region of interest" description="Disordered" evidence="5">
    <location>
        <begin position="23"/>
        <end position="102"/>
    </location>
</feature>
<gene>
    <name evidence="7" type="ORF">GQS65_10830</name>
</gene>
<reference evidence="7 8" key="1">
    <citation type="submission" date="2019-12" db="EMBL/GenBank/DDBJ databases">
        <title>Halocatena pleomorpha gen. nov. sp. nov., an extremely halophilic archaeon of family Halobacteriaceae isolated from saltpan soil.</title>
        <authorList>
            <person name="Pal Y."/>
            <person name="Verma A."/>
            <person name="Krishnamurthi S."/>
            <person name="Kumar P."/>
        </authorList>
    </citation>
    <scope>NUCLEOTIDE SEQUENCE [LARGE SCALE GENOMIC DNA]</scope>
    <source>
        <strain evidence="7 8">JCM 16495</strain>
    </source>
</reference>
<keyword evidence="2" id="KW-0479">Metal-binding</keyword>
<evidence type="ECO:0000256" key="1">
    <source>
        <dbReference type="ARBA" id="ARBA00022670"/>
    </source>
</evidence>
<keyword evidence="7" id="KW-0482">Metalloprotease</keyword>
<dbReference type="InterPro" id="IPR001818">
    <property type="entry name" value="Pept_M10_metallopeptidase"/>
</dbReference>
<feature type="compositionally biased region" description="Polar residues" evidence="5">
    <location>
        <begin position="34"/>
        <end position="46"/>
    </location>
</feature>
<keyword evidence="3" id="KW-0378">Hydrolase</keyword>
<dbReference type="OrthoDB" id="9634at2157"/>
<organism evidence="7 8">
    <name type="scientific">Halomarina oriensis</name>
    <dbReference type="NCBI Taxonomy" id="671145"/>
    <lineage>
        <taxon>Archaea</taxon>
        <taxon>Methanobacteriati</taxon>
        <taxon>Methanobacteriota</taxon>
        <taxon>Stenosarchaea group</taxon>
        <taxon>Halobacteria</taxon>
        <taxon>Halobacteriales</taxon>
        <taxon>Natronomonadaceae</taxon>
        <taxon>Halomarina</taxon>
    </lineage>
</organism>
<dbReference type="EMBL" id="WSZK01000015">
    <property type="protein sequence ID" value="MWG34974.1"/>
    <property type="molecule type" value="Genomic_DNA"/>
</dbReference>
<feature type="compositionally biased region" description="Low complexity" evidence="5">
    <location>
        <begin position="74"/>
        <end position="84"/>
    </location>
</feature>
<evidence type="ECO:0000259" key="6">
    <source>
        <dbReference type="SMART" id="SM00235"/>
    </source>
</evidence>
<accession>A0A6B0GJJ7</accession>
<dbReference type="GO" id="GO:0031012">
    <property type="term" value="C:extracellular matrix"/>
    <property type="evidence" value="ECO:0007669"/>
    <property type="project" value="InterPro"/>
</dbReference>
<name>A0A6B0GJJ7_9EURY</name>
<dbReference type="SUPFAM" id="SSF55486">
    <property type="entry name" value="Metalloproteases ('zincins'), catalytic domain"/>
    <property type="match status" value="1"/>
</dbReference>
<evidence type="ECO:0000313" key="7">
    <source>
        <dbReference type="EMBL" id="MWG34974.1"/>
    </source>
</evidence>
<sequence>MTRRVTALALLCCVVLAGCSAPVTLPGVGETDVDTGTVSDRPSTPETGRDRTSTPSSSEPTGDSTPSTPRPDATTVTPSATTTDGTREPAVESRENPYGEGTLTVAIDARNVSADRDVRPVVREALAYWEANAERYAGYPIDYELLDGSDTTDADVVVRFVSDIRNCGREQHVAGCAPYVTDGPVQRPALVRIQTGYDDDSTRLVLEHELGHTLGLGHDDAPSAVMSATTVLTTLPRTDASDRALAWNDSTLSVFVDYGGVEDREATERQVTAALEYFADGAEGTVPENVSFVRAADAERADVVIRFTEESPCGATPGSCGRVGGFDPDGDGALESYSKLQITLASLDTDAVAWHVGRWLGLGLGLEDEEYPDPLRASASYDERRSEWWR</sequence>
<dbReference type="AlphaFoldDB" id="A0A6B0GJJ7"/>
<dbReference type="InterPro" id="IPR006026">
    <property type="entry name" value="Peptidase_Metallo"/>
</dbReference>
<feature type="domain" description="Peptidase metallopeptidase" evidence="6">
    <location>
        <begin position="94"/>
        <end position="260"/>
    </location>
</feature>
<dbReference type="Proteomes" id="UP000451471">
    <property type="component" value="Unassembled WGS sequence"/>
</dbReference>
<protein>
    <submittedName>
        <fullName evidence="7">Matrixin family metalloprotease</fullName>
    </submittedName>
</protein>
<comment type="caution">
    <text evidence="7">The sequence shown here is derived from an EMBL/GenBank/DDBJ whole genome shotgun (WGS) entry which is preliminary data.</text>
</comment>
<dbReference type="InterPro" id="IPR024079">
    <property type="entry name" value="MetalloPept_cat_dom_sf"/>
</dbReference>
<dbReference type="Gene3D" id="3.40.390.10">
    <property type="entry name" value="Collagenase (Catalytic Domain)"/>
    <property type="match status" value="1"/>
</dbReference>
<evidence type="ECO:0000313" key="8">
    <source>
        <dbReference type="Proteomes" id="UP000451471"/>
    </source>
</evidence>
<dbReference type="GO" id="GO:0006508">
    <property type="term" value="P:proteolysis"/>
    <property type="evidence" value="ECO:0007669"/>
    <property type="project" value="UniProtKB-KW"/>
</dbReference>
<dbReference type="PROSITE" id="PS51257">
    <property type="entry name" value="PROKAR_LIPOPROTEIN"/>
    <property type="match status" value="1"/>
</dbReference>
<evidence type="ECO:0000256" key="4">
    <source>
        <dbReference type="ARBA" id="ARBA00022833"/>
    </source>
</evidence>
<evidence type="ECO:0000256" key="5">
    <source>
        <dbReference type="SAM" id="MobiDB-lite"/>
    </source>
</evidence>
<evidence type="ECO:0000256" key="3">
    <source>
        <dbReference type="ARBA" id="ARBA00022801"/>
    </source>
</evidence>
<keyword evidence="4" id="KW-0862">Zinc</keyword>
<dbReference type="Pfam" id="PF00413">
    <property type="entry name" value="Peptidase_M10"/>
    <property type="match status" value="1"/>
</dbReference>
<feature type="compositionally biased region" description="Basic and acidic residues" evidence="5">
    <location>
        <begin position="85"/>
        <end position="97"/>
    </location>
</feature>
<dbReference type="SMART" id="SM00235">
    <property type="entry name" value="ZnMc"/>
    <property type="match status" value="1"/>
</dbReference>
<evidence type="ECO:0000256" key="2">
    <source>
        <dbReference type="ARBA" id="ARBA00022723"/>
    </source>
</evidence>
<keyword evidence="1 7" id="KW-0645">Protease</keyword>
<dbReference type="GO" id="GO:0008270">
    <property type="term" value="F:zinc ion binding"/>
    <property type="evidence" value="ECO:0007669"/>
    <property type="project" value="InterPro"/>
</dbReference>
<keyword evidence="8" id="KW-1185">Reference proteome</keyword>
<feature type="compositionally biased region" description="Polar residues" evidence="5">
    <location>
        <begin position="53"/>
        <end position="67"/>
    </location>
</feature>
<proteinExistence type="predicted"/>